<evidence type="ECO:0000256" key="1">
    <source>
        <dbReference type="ARBA" id="ARBA00022676"/>
    </source>
</evidence>
<evidence type="ECO:0000313" key="5">
    <source>
        <dbReference type="Proteomes" id="UP000262195"/>
    </source>
</evidence>
<accession>A0A3D4S457</accession>
<keyword evidence="3" id="KW-0479">Metal-binding</keyword>
<dbReference type="GO" id="GO:0016757">
    <property type="term" value="F:glycosyltransferase activity"/>
    <property type="evidence" value="ECO:0007669"/>
    <property type="project" value="UniProtKB-KW"/>
</dbReference>
<dbReference type="EMBL" id="DQHO01000013">
    <property type="protein sequence ID" value="HCS93416.1"/>
    <property type="molecule type" value="Genomic_DNA"/>
</dbReference>
<dbReference type="PANTHER" id="PTHR13778">
    <property type="entry name" value="GLYCOSYLTRANSFERASE 8 DOMAIN-CONTAINING PROTEIN"/>
    <property type="match status" value="1"/>
</dbReference>
<dbReference type="STRING" id="1121105.GCA_000421665_00022"/>
<evidence type="ECO:0000256" key="3">
    <source>
        <dbReference type="ARBA" id="ARBA00022723"/>
    </source>
</evidence>
<gene>
    <name evidence="4" type="ORF">DIW15_01745</name>
</gene>
<dbReference type="GO" id="GO:0046872">
    <property type="term" value="F:metal ion binding"/>
    <property type="evidence" value="ECO:0007669"/>
    <property type="project" value="UniProtKB-KW"/>
</dbReference>
<protein>
    <submittedName>
        <fullName evidence="4">Glycosyltransferase family 8 protein</fullName>
    </submittedName>
</protein>
<dbReference type="CDD" id="cd04194">
    <property type="entry name" value="GT8_A4GalT_like"/>
    <property type="match status" value="1"/>
</dbReference>
<dbReference type="InterPro" id="IPR002495">
    <property type="entry name" value="Glyco_trans_8"/>
</dbReference>
<reference evidence="4 5" key="1">
    <citation type="journal article" date="2018" name="Nat. Biotechnol.">
        <title>A standardized bacterial taxonomy based on genome phylogeny substantially revises the tree of life.</title>
        <authorList>
            <person name="Parks D.H."/>
            <person name="Chuvochina M."/>
            <person name="Waite D.W."/>
            <person name="Rinke C."/>
            <person name="Skarshewski A."/>
            <person name="Chaumeil P.A."/>
            <person name="Hugenholtz P."/>
        </authorList>
    </citation>
    <scope>NUCLEOTIDE SEQUENCE [LARGE SCALE GENOMIC DNA]</scope>
    <source>
        <strain evidence="4">UBA11306</strain>
    </source>
</reference>
<organism evidence="4 5">
    <name type="scientific">Bavariicoccus seileri</name>
    <dbReference type="NCBI Taxonomy" id="549685"/>
    <lineage>
        <taxon>Bacteria</taxon>
        <taxon>Bacillati</taxon>
        <taxon>Bacillota</taxon>
        <taxon>Bacilli</taxon>
        <taxon>Lactobacillales</taxon>
        <taxon>Enterococcaceae</taxon>
        <taxon>Bavariicoccus</taxon>
    </lineage>
</organism>
<dbReference type="Gene3D" id="3.90.550.10">
    <property type="entry name" value="Spore Coat Polysaccharide Biosynthesis Protein SpsA, Chain A"/>
    <property type="match status" value="1"/>
</dbReference>
<evidence type="ECO:0000313" key="4">
    <source>
        <dbReference type="EMBL" id="HCS93416.1"/>
    </source>
</evidence>
<name>A0A3D4S457_9ENTE</name>
<dbReference type="Proteomes" id="UP000262195">
    <property type="component" value="Unassembled WGS sequence"/>
</dbReference>
<proteinExistence type="predicted"/>
<dbReference type="SUPFAM" id="SSF53448">
    <property type="entry name" value="Nucleotide-diphospho-sugar transferases"/>
    <property type="match status" value="1"/>
</dbReference>
<evidence type="ECO:0000256" key="2">
    <source>
        <dbReference type="ARBA" id="ARBA00022679"/>
    </source>
</evidence>
<dbReference type="AlphaFoldDB" id="A0A3D4S457"/>
<comment type="caution">
    <text evidence="4">The sequence shown here is derived from an EMBL/GenBank/DDBJ whole genome shotgun (WGS) entry which is preliminary data.</text>
</comment>
<keyword evidence="2 4" id="KW-0808">Transferase</keyword>
<dbReference type="Pfam" id="PF01501">
    <property type="entry name" value="Glyco_transf_8"/>
    <property type="match status" value="1"/>
</dbReference>
<keyword evidence="1" id="KW-0328">Glycosyltransferase</keyword>
<dbReference type="PANTHER" id="PTHR13778:SF47">
    <property type="entry name" value="LIPOPOLYSACCHARIDE 1,3-GALACTOSYLTRANSFERASE"/>
    <property type="match status" value="1"/>
</dbReference>
<dbReference type="InterPro" id="IPR050748">
    <property type="entry name" value="Glycosyltrans_8_dom-fam"/>
</dbReference>
<sequence length="283" mass="33100">MNLLFAIDSSFLRPLETTLLSIKMNTSRQASLHIYVIHGGSLGLDSVDGRSLSRYCEALDIIYTPILANSDEFSDAPVSERYPETIYYRLLAHRYLPNDLDRVLYLDADILCINDLSKLYNMVIDGDYYAAASHSRLTELTTVVNKVRLRSYESEGYFNSGVLLINLNLVRQRVHANDIYNYITTNKYNLLLPDQDVLNGLYGDKIKDIPDEIYNFDVRKIMTYQLISNGEWDLDWTIDHTVFLHFCGKEKPWFKKYRGRFDSLYKHYEHQSYRLNEKLNLEL</sequence>
<dbReference type="InterPro" id="IPR029044">
    <property type="entry name" value="Nucleotide-diphossugar_trans"/>
</dbReference>